<gene>
    <name evidence="6" type="ORF">IX84_19630</name>
</gene>
<dbReference type="OrthoDB" id="9795347at2"/>
<dbReference type="PROSITE" id="PS51747">
    <property type="entry name" value="CYT_DCMP_DEAMINASES_2"/>
    <property type="match status" value="1"/>
</dbReference>
<sequence>MRLRKLETNIRIYDSVDELSAADQTLLQSAGQAMDLAYAPYSNFKVGAAAQLSNGTIVQGANQENAAYPMCLCAERVALGNASLNYPEQKLEVIAIRVRNENKAVPEPAAPCGSCRQAISEMEDRQQQPIRILMQGDDSTVYEVESGQALLPVGFNRDFL</sequence>
<dbReference type="GO" id="GO:0005829">
    <property type="term" value="C:cytosol"/>
    <property type="evidence" value="ECO:0007669"/>
    <property type="project" value="TreeGrafter"/>
</dbReference>
<reference evidence="6 7" key="1">
    <citation type="journal article" date="2014" name="Int. J. Syst. Evol. Microbiol.">
        <title>Phaeodactylibacter xiamenensis gen. nov., sp. nov., a member of the family Saprospiraceae isolated from the marine alga Phaeodactylum tricornutum.</title>
        <authorList>
            <person name="Chen Z.Jr."/>
            <person name="Lei X."/>
            <person name="Lai Q."/>
            <person name="Li Y."/>
            <person name="Zhang B."/>
            <person name="Zhang J."/>
            <person name="Zhang H."/>
            <person name="Yang L."/>
            <person name="Zheng W."/>
            <person name="Tian Y."/>
            <person name="Yu Z."/>
            <person name="Xu H.Jr."/>
            <person name="Zheng T."/>
        </authorList>
    </citation>
    <scope>NUCLEOTIDE SEQUENCE [LARGE SCALE GENOMIC DNA]</scope>
    <source>
        <strain evidence="6 7">KD52</strain>
    </source>
</reference>
<evidence type="ECO:0000256" key="4">
    <source>
        <dbReference type="ARBA" id="ARBA00022833"/>
    </source>
</evidence>
<dbReference type="PANTHER" id="PTHR11644">
    <property type="entry name" value="CYTIDINE DEAMINASE"/>
    <property type="match status" value="1"/>
</dbReference>
<dbReference type="GO" id="GO:0055086">
    <property type="term" value="P:nucleobase-containing small molecule metabolic process"/>
    <property type="evidence" value="ECO:0007669"/>
    <property type="project" value="UniProtKB-ARBA"/>
</dbReference>
<protein>
    <recommendedName>
        <fullName evidence="5">CMP/dCMP-type deaminase domain-containing protein</fullName>
    </recommendedName>
</protein>
<accession>A0A098S2X3</accession>
<name>A0A098S2X3_9BACT</name>
<comment type="similarity">
    <text evidence="1">Belongs to the cytidine and deoxycytidylate deaminase family.</text>
</comment>
<proteinExistence type="inferred from homology"/>
<keyword evidence="4" id="KW-0862">Zinc</keyword>
<evidence type="ECO:0000259" key="5">
    <source>
        <dbReference type="PROSITE" id="PS51747"/>
    </source>
</evidence>
<evidence type="ECO:0000256" key="2">
    <source>
        <dbReference type="ARBA" id="ARBA00022723"/>
    </source>
</evidence>
<dbReference type="Gene3D" id="3.40.140.10">
    <property type="entry name" value="Cytidine Deaminase, domain 2"/>
    <property type="match status" value="1"/>
</dbReference>
<dbReference type="STRING" id="1524460.IX84_19630"/>
<dbReference type="GO" id="GO:0042802">
    <property type="term" value="F:identical protein binding"/>
    <property type="evidence" value="ECO:0007669"/>
    <property type="project" value="UniProtKB-ARBA"/>
</dbReference>
<dbReference type="GO" id="GO:0008270">
    <property type="term" value="F:zinc ion binding"/>
    <property type="evidence" value="ECO:0007669"/>
    <property type="project" value="InterPro"/>
</dbReference>
<dbReference type="PROSITE" id="PS00903">
    <property type="entry name" value="CYT_DCMP_DEAMINASES_1"/>
    <property type="match status" value="1"/>
</dbReference>
<dbReference type="GO" id="GO:0072527">
    <property type="term" value="P:pyrimidine-containing compound metabolic process"/>
    <property type="evidence" value="ECO:0007669"/>
    <property type="project" value="UniProtKB-ARBA"/>
</dbReference>
<dbReference type="SUPFAM" id="SSF53927">
    <property type="entry name" value="Cytidine deaminase-like"/>
    <property type="match status" value="1"/>
</dbReference>
<organism evidence="6 7">
    <name type="scientific">Phaeodactylibacter xiamenensis</name>
    <dbReference type="NCBI Taxonomy" id="1524460"/>
    <lineage>
        <taxon>Bacteria</taxon>
        <taxon>Pseudomonadati</taxon>
        <taxon>Bacteroidota</taxon>
        <taxon>Saprospiria</taxon>
        <taxon>Saprospirales</taxon>
        <taxon>Haliscomenobacteraceae</taxon>
        <taxon>Phaeodactylibacter</taxon>
    </lineage>
</organism>
<dbReference type="CDD" id="cd01283">
    <property type="entry name" value="cytidine_deaminase"/>
    <property type="match status" value="1"/>
</dbReference>
<dbReference type="PANTHER" id="PTHR11644:SF2">
    <property type="entry name" value="CYTIDINE DEAMINASE"/>
    <property type="match status" value="1"/>
</dbReference>
<evidence type="ECO:0000256" key="1">
    <source>
        <dbReference type="ARBA" id="ARBA00006576"/>
    </source>
</evidence>
<dbReference type="RefSeq" id="WP_044224204.1">
    <property type="nucleotide sequence ID" value="NZ_JBKAGJ010000016.1"/>
</dbReference>
<dbReference type="GO" id="GO:0004126">
    <property type="term" value="F:cytidine deaminase activity"/>
    <property type="evidence" value="ECO:0007669"/>
    <property type="project" value="UniProtKB-ARBA"/>
</dbReference>
<dbReference type="EMBL" id="JPOS01000075">
    <property type="protein sequence ID" value="KGE86694.1"/>
    <property type="molecule type" value="Genomic_DNA"/>
</dbReference>
<keyword evidence="7" id="KW-1185">Reference proteome</keyword>
<dbReference type="AlphaFoldDB" id="A0A098S2X3"/>
<feature type="domain" description="CMP/dCMP-type deaminase" evidence="5">
    <location>
        <begin position="21"/>
        <end position="158"/>
    </location>
</feature>
<evidence type="ECO:0000313" key="7">
    <source>
        <dbReference type="Proteomes" id="UP000029736"/>
    </source>
</evidence>
<dbReference type="Proteomes" id="UP000029736">
    <property type="component" value="Unassembled WGS sequence"/>
</dbReference>
<dbReference type="InterPro" id="IPR016193">
    <property type="entry name" value="Cytidine_deaminase-like"/>
</dbReference>
<evidence type="ECO:0000256" key="3">
    <source>
        <dbReference type="ARBA" id="ARBA00022801"/>
    </source>
</evidence>
<keyword evidence="3" id="KW-0378">Hydrolase</keyword>
<dbReference type="Pfam" id="PF00383">
    <property type="entry name" value="dCMP_cyt_deam_1"/>
    <property type="match status" value="1"/>
</dbReference>
<dbReference type="NCBIfam" id="NF004064">
    <property type="entry name" value="PRK05578.1"/>
    <property type="match status" value="1"/>
</dbReference>
<dbReference type="InterPro" id="IPR050202">
    <property type="entry name" value="Cyt/Deoxycyt_deaminase"/>
</dbReference>
<evidence type="ECO:0000313" key="6">
    <source>
        <dbReference type="EMBL" id="KGE86694.1"/>
    </source>
</evidence>
<keyword evidence="2" id="KW-0479">Metal-binding</keyword>
<comment type="caution">
    <text evidence="6">The sequence shown here is derived from an EMBL/GenBank/DDBJ whole genome shotgun (WGS) entry which is preliminary data.</text>
</comment>
<dbReference type="InterPro" id="IPR002125">
    <property type="entry name" value="CMP_dCMP_dom"/>
</dbReference>
<dbReference type="InterPro" id="IPR016192">
    <property type="entry name" value="APOBEC/CMP_deaminase_Zn-bd"/>
</dbReference>